<dbReference type="EMBL" id="LNYJ01000011">
    <property type="protein sequence ID" value="KTD16677.1"/>
    <property type="molecule type" value="Genomic_DNA"/>
</dbReference>
<evidence type="ECO:0000256" key="1">
    <source>
        <dbReference type="SAM" id="Phobius"/>
    </source>
</evidence>
<gene>
    <name evidence="2" type="ORF">Ljor_0983</name>
</gene>
<organism evidence="2 3">
    <name type="scientific">Legionella jordanis</name>
    <dbReference type="NCBI Taxonomy" id="456"/>
    <lineage>
        <taxon>Bacteria</taxon>
        <taxon>Pseudomonadati</taxon>
        <taxon>Pseudomonadota</taxon>
        <taxon>Gammaproteobacteria</taxon>
        <taxon>Legionellales</taxon>
        <taxon>Legionellaceae</taxon>
        <taxon>Legionella</taxon>
    </lineage>
</organism>
<keyword evidence="3" id="KW-1185">Reference proteome</keyword>
<evidence type="ECO:0000313" key="3">
    <source>
        <dbReference type="Proteomes" id="UP000055035"/>
    </source>
</evidence>
<feature type="transmembrane region" description="Helical" evidence="1">
    <location>
        <begin position="155"/>
        <end position="188"/>
    </location>
</feature>
<accession>A0A0W0V974</accession>
<protein>
    <submittedName>
        <fullName evidence="2">Uncharacterized protein</fullName>
    </submittedName>
</protein>
<keyword evidence="1" id="KW-1133">Transmembrane helix</keyword>
<name>A0A0W0V974_9GAMM</name>
<sequence length="213" mass="23887">MRNLNIIIDAIDVEVSKELALRFSSFSYADYNINFSAVKSLPQLEKSLPFSKSIPGYQIIIYYYFDEVGVNRTSMQDYAELQTIANQFNNFVKQQLNCDQKLRELFTLNSLDSLDSLLLFAQTANQADPQSSYQPTMFSSKLNSNYYNRKAKKEFIAGAVAGLFSIPLFFIEPITATLFAVAAILLIVSALHHRGNAKQGDEAILQAPTQASI</sequence>
<keyword evidence="1" id="KW-0472">Membrane</keyword>
<reference evidence="2 3" key="1">
    <citation type="submission" date="2015-11" db="EMBL/GenBank/DDBJ databases">
        <title>Genomic analysis of 38 Legionella species identifies large and diverse effector repertoires.</title>
        <authorList>
            <person name="Burstein D."/>
            <person name="Amaro F."/>
            <person name="Zusman T."/>
            <person name="Lifshitz Z."/>
            <person name="Cohen O."/>
            <person name="Gilbert J.A."/>
            <person name="Pupko T."/>
            <person name="Shuman H.A."/>
            <person name="Segal G."/>
        </authorList>
    </citation>
    <scope>NUCLEOTIDE SEQUENCE [LARGE SCALE GENOMIC DNA]</scope>
    <source>
        <strain evidence="2 3">BL-540</strain>
    </source>
</reference>
<evidence type="ECO:0000313" key="2">
    <source>
        <dbReference type="EMBL" id="KTD16677.1"/>
    </source>
</evidence>
<keyword evidence="1" id="KW-0812">Transmembrane</keyword>
<dbReference type="AlphaFoldDB" id="A0A0W0V974"/>
<dbReference type="Proteomes" id="UP000055035">
    <property type="component" value="Unassembled WGS sequence"/>
</dbReference>
<comment type="caution">
    <text evidence="2">The sequence shown here is derived from an EMBL/GenBank/DDBJ whole genome shotgun (WGS) entry which is preliminary data.</text>
</comment>
<dbReference type="PATRIC" id="fig|456.5.peg.1042"/>
<proteinExistence type="predicted"/>